<dbReference type="GO" id="GO:0051603">
    <property type="term" value="P:proteolysis involved in protein catabolic process"/>
    <property type="evidence" value="ECO:0007669"/>
    <property type="project" value="InterPro"/>
</dbReference>
<reference evidence="1 2" key="1">
    <citation type="submission" date="2016-10" db="EMBL/GenBank/DDBJ databases">
        <authorList>
            <person name="de Groot N.N."/>
        </authorList>
    </citation>
    <scope>NUCLEOTIDE SEQUENCE [LARGE SCALE GENOMIC DNA]</scope>
    <source>
        <strain evidence="1 2">B7-7</strain>
    </source>
</reference>
<dbReference type="RefSeq" id="WP_090202458.1">
    <property type="nucleotide sequence ID" value="NZ_FOFO01000001.1"/>
</dbReference>
<evidence type="ECO:0000313" key="2">
    <source>
        <dbReference type="Proteomes" id="UP000199496"/>
    </source>
</evidence>
<keyword evidence="1" id="KW-0378">Hydrolase</keyword>
<protein>
    <submittedName>
        <fullName evidence="1">Putative proteasome-type protease</fullName>
    </submittedName>
</protein>
<dbReference type="SUPFAM" id="SSF56235">
    <property type="entry name" value="N-terminal nucleophile aminohydrolases (Ntn hydrolases)"/>
    <property type="match status" value="1"/>
</dbReference>
<keyword evidence="2" id="KW-1185">Reference proteome</keyword>
<dbReference type="Proteomes" id="UP000199496">
    <property type="component" value="Unassembled WGS sequence"/>
</dbReference>
<dbReference type="AlphaFoldDB" id="A0A1H8Z0X4"/>
<evidence type="ECO:0000313" key="1">
    <source>
        <dbReference type="EMBL" id="SEP58169.1"/>
    </source>
</evidence>
<sequence length="268" mass="30121">MTYCLAMTLDDGLVFASDSRTNAGADQVAMYSKTHTFELEKERVFVLLTAGNLATSQAVLARIKRDIEDEVEESLYSVRGLSDAAAYLGRINREEREKHEDTLTKAGFSVDASFILGGQIEQQPPEIYLIYPQGNFITTSSHTRFLQIGESKYGKPILDRIIAGETSLGDAARCALVSIDSTMRSNVTVGPPIEVIVYEKDTLAFEHYLCLDADDEYLIDLKRTWDDNIRRAFQDLPRFDWEGTRGQKRRGTQMAALRKATQKMTKKG</sequence>
<name>A0A1H8Z0X4_9GAMM</name>
<dbReference type="OrthoDB" id="9786336at2"/>
<dbReference type="Gene3D" id="3.60.20.10">
    <property type="entry name" value="Glutamine Phosphoribosylpyrophosphate, subunit 1, domain 1"/>
    <property type="match status" value="1"/>
</dbReference>
<organism evidence="1 2">
    <name type="scientific">Ectothiorhodospira magna</name>
    <dbReference type="NCBI Taxonomy" id="867345"/>
    <lineage>
        <taxon>Bacteria</taxon>
        <taxon>Pseudomonadati</taxon>
        <taxon>Pseudomonadota</taxon>
        <taxon>Gammaproteobacteria</taxon>
        <taxon>Chromatiales</taxon>
        <taxon>Ectothiorhodospiraceae</taxon>
        <taxon>Ectothiorhodospira</taxon>
    </lineage>
</organism>
<dbReference type="EMBL" id="FOFO01000001">
    <property type="protein sequence ID" value="SEP58169.1"/>
    <property type="molecule type" value="Genomic_DNA"/>
</dbReference>
<dbReference type="Pfam" id="PF00227">
    <property type="entry name" value="Proteasome"/>
    <property type="match status" value="1"/>
</dbReference>
<keyword evidence="1" id="KW-0645">Protease</keyword>
<dbReference type="PIRSF" id="PIRSF009120">
    <property type="entry name" value="UCP009120_prtse"/>
    <property type="match status" value="1"/>
</dbReference>
<dbReference type="GO" id="GO:0008233">
    <property type="term" value="F:peptidase activity"/>
    <property type="evidence" value="ECO:0007669"/>
    <property type="project" value="UniProtKB-KW"/>
</dbReference>
<accession>A0A1H8Z0X4</accession>
<gene>
    <name evidence="1" type="ORF">SAMN05421693_101126</name>
</gene>
<dbReference type="InterPro" id="IPR001353">
    <property type="entry name" value="Proteasome_sua/b"/>
</dbReference>
<keyword evidence="1" id="KW-0647">Proteasome</keyword>
<dbReference type="STRING" id="867345.SAMN05421693_101126"/>
<dbReference type="GO" id="GO:0005839">
    <property type="term" value="C:proteasome core complex"/>
    <property type="evidence" value="ECO:0007669"/>
    <property type="project" value="InterPro"/>
</dbReference>
<proteinExistence type="predicted"/>
<dbReference type="InterPro" id="IPR029055">
    <property type="entry name" value="Ntn_hydrolases_N"/>
</dbReference>
<dbReference type="InterPro" id="IPR016545">
    <property type="entry name" value="UCP009120_prtse"/>
</dbReference>